<feature type="domain" description="Rhodanese" evidence="1">
    <location>
        <begin position="40"/>
        <end position="130"/>
    </location>
</feature>
<proteinExistence type="predicted"/>
<evidence type="ECO:0000259" key="1">
    <source>
        <dbReference type="PROSITE" id="PS50206"/>
    </source>
</evidence>
<dbReference type="EMBL" id="CP025938">
    <property type="protein sequence ID" value="AUS06037.1"/>
    <property type="molecule type" value="Genomic_DNA"/>
</dbReference>
<dbReference type="PANTHER" id="PTHR45431">
    <property type="entry name" value="RHODANESE-LIKE DOMAIN-CONTAINING PROTEIN 15, CHLOROPLASTIC"/>
    <property type="match status" value="1"/>
</dbReference>
<protein>
    <submittedName>
        <fullName evidence="2">Rhodanese-like domain-containing protein</fullName>
    </submittedName>
</protein>
<accession>A0A2I7SJH9</accession>
<evidence type="ECO:0000313" key="3">
    <source>
        <dbReference type="Proteomes" id="UP000236592"/>
    </source>
</evidence>
<dbReference type="SMART" id="SM00450">
    <property type="entry name" value="RHOD"/>
    <property type="match status" value="1"/>
</dbReference>
<dbReference type="InterPro" id="IPR001763">
    <property type="entry name" value="Rhodanese-like_dom"/>
</dbReference>
<dbReference type="AlphaFoldDB" id="A0A2I7SJH9"/>
<dbReference type="Proteomes" id="UP000236592">
    <property type="component" value="Chromosome"/>
</dbReference>
<dbReference type="CDD" id="cd00158">
    <property type="entry name" value="RHOD"/>
    <property type="match status" value="1"/>
</dbReference>
<sequence length="132" mass="15387">MKYYLIYFLFFISFILGSCKQMTSDDGVLMAAKQFQMDVSHDFVQLIDVRTPEEFDKGHLEHAINIDFKSDNFLNNIEKLNSDKPVYIYCRTGKRSTKSVPYFKKAGFKTIYNLKHGFLGWKSSGLPYKVNN</sequence>
<dbReference type="PROSITE" id="PS50206">
    <property type="entry name" value="RHODANESE_3"/>
    <property type="match status" value="1"/>
</dbReference>
<dbReference type="SUPFAM" id="SSF52821">
    <property type="entry name" value="Rhodanese/Cell cycle control phosphatase"/>
    <property type="match status" value="1"/>
</dbReference>
<name>A0A2I7SJH9_9FLAO</name>
<organism evidence="2 3">
    <name type="scientific">Pseudotamlana carrageenivorans</name>
    <dbReference type="NCBI Taxonomy" id="2069432"/>
    <lineage>
        <taxon>Bacteria</taxon>
        <taxon>Pseudomonadati</taxon>
        <taxon>Bacteroidota</taxon>
        <taxon>Flavobacteriia</taxon>
        <taxon>Flavobacteriales</taxon>
        <taxon>Flavobacteriaceae</taxon>
        <taxon>Pseudotamlana</taxon>
    </lineage>
</organism>
<dbReference type="Pfam" id="PF00581">
    <property type="entry name" value="Rhodanese"/>
    <property type="match status" value="1"/>
</dbReference>
<reference evidence="3" key="1">
    <citation type="submission" date="2018-01" db="EMBL/GenBank/DDBJ databases">
        <title>Complete genome of Tamlana sp. UJ94.</title>
        <authorList>
            <person name="Jung J."/>
            <person name="Chung D."/>
            <person name="Bae S.S."/>
            <person name="Baek K."/>
        </authorList>
    </citation>
    <scope>NUCLEOTIDE SEQUENCE [LARGE SCALE GENOMIC DNA]</scope>
    <source>
        <strain evidence="3">UJ94</strain>
    </source>
</reference>
<dbReference type="InterPro" id="IPR052367">
    <property type="entry name" value="Thiosulfate_ST/Rhodanese-like"/>
</dbReference>
<dbReference type="Gene3D" id="3.40.250.10">
    <property type="entry name" value="Rhodanese-like domain"/>
    <property type="match status" value="1"/>
</dbReference>
<keyword evidence="3" id="KW-1185">Reference proteome</keyword>
<evidence type="ECO:0000313" key="2">
    <source>
        <dbReference type="EMBL" id="AUS06037.1"/>
    </source>
</evidence>
<dbReference type="KEGG" id="taj:C1A40_11490"/>
<dbReference type="RefSeq" id="WP_102996017.1">
    <property type="nucleotide sequence ID" value="NZ_CP025938.1"/>
</dbReference>
<dbReference type="PANTHER" id="PTHR45431:SF3">
    <property type="entry name" value="RHODANESE-LIKE DOMAIN-CONTAINING PROTEIN 15, CHLOROPLASTIC"/>
    <property type="match status" value="1"/>
</dbReference>
<dbReference type="PROSITE" id="PS51257">
    <property type="entry name" value="PROKAR_LIPOPROTEIN"/>
    <property type="match status" value="1"/>
</dbReference>
<gene>
    <name evidence="2" type="ORF">C1A40_11490</name>
</gene>
<dbReference type="InterPro" id="IPR036873">
    <property type="entry name" value="Rhodanese-like_dom_sf"/>
</dbReference>